<reference evidence="1" key="2">
    <citation type="submission" date="2018-05" db="EMBL/GenBank/DDBJ databases">
        <title>OmerRS3 (Oryza meridionalis Reference Sequence Version 3).</title>
        <authorList>
            <person name="Zhang J."/>
            <person name="Kudrna D."/>
            <person name="Lee S."/>
            <person name="Talag J."/>
            <person name="Welchert J."/>
            <person name="Wing R.A."/>
        </authorList>
    </citation>
    <scope>NUCLEOTIDE SEQUENCE [LARGE SCALE GENOMIC DNA]</scope>
    <source>
        <strain evidence="1">cv. OR44</strain>
    </source>
</reference>
<dbReference type="EnsemblPlants" id="OMERI02G16220.1">
    <property type="protein sequence ID" value="OMERI02G16220.1"/>
    <property type="gene ID" value="OMERI02G16220"/>
</dbReference>
<dbReference type="AlphaFoldDB" id="A0A0E0CKD2"/>
<protein>
    <submittedName>
        <fullName evidence="1">Uncharacterized protein</fullName>
    </submittedName>
</protein>
<accession>A0A0E0CKD2</accession>
<dbReference type="HOGENOM" id="CLU_2281927_0_0_1"/>
<sequence length="102" mass="10867">MAKLAANTCGPLGLSQCSTLDRCYEAPRLRQNDAVSRGEDWRHARCGRRGFAHACPRGEIQGRNPRYALQIHSRYSKIQGGLAISSDGAAAATGVPDELGGA</sequence>
<dbReference type="Proteomes" id="UP000008021">
    <property type="component" value="Chromosome 2"/>
</dbReference>
<keyword evidence="2" id="KW-1185">Reference proteome</keyword>
<dbReference type="Gramene" id="OMERI02G16220.1">
    <property type="protein sequence ID" value="OMERI02G16220.1"/>
    <property type="gene ID" value="OMERI02G16220"/>
</dbReference>
<evidence type="ECO:0000313" key="1">
    <source>
        <dbReference type="EnsemblPlants" id="OMERI02G16220.1"/>
    </source>
</evidence>
<name>A0A0E0CKD2_9ORYZ</name>
<evidence type="ECO:0000313" key="2">
    <source>
        <dbReference type="Proteomes" id="UP000008021"/>
    </source>
</evidence>
<reference evidence="1" key="1">
    <citation type="submission" date="2015-04" db="UniProtKB">
        <authorList>
            <consortium name="EnsemblPlants"/>
        </authorList>
    </citation>
    <scope>IDENTIFICATION</scope>
</reference>
<proteinExistence type="predicted"/>
<organism evidence="1">
    <name type="scientific">Oryza meridionalis</name>
    <dbReference type="NCBI Taxonomy" id="40149"/>
    <lineage>
        <taxon>Eukaryota</taxon>
        <taxon>Viridiplantae</taxon>
        <taxon>Streptophyta</taxon>
        <taxon>Embryophyta</taxon>
        <taxon>Tracheophyta</taxon>
        <taxon>Spermatophyta</taxon>
        <taxon>Magnoliopsida</taxon>
        <taxon>Liliopsida</taxon>
        <taxon>Poales</taxon>
        <taxon>Poaceae</taxon>
        <taxon>BOP clade</taxon>
        <taxon>Oryzoideae</taxon>
        <taxon>Oryzeae</taxon>
        <taxon>Oryzinae</taxon>
        <taxon>Oryza</taxon>
    </lineage>
</organism>